<dbReference type="Gene3D" id="3.40.50.1390">
    <property type="entry name" value="Resolvase, N-terminal catalytic domain"/>
    <property type="match status" value="1"/>
</dbReference>
<dbReference type="InterPro" id="IPR050639">
    <property type="entry name" value="SSR_resolvase"/>
</dbReference>
<dbReference type="OrthoDB" id="2290206at2"/>
<accession>F0J5V4</accession>
<dbReference type="KEGG" id="amv:ACMV_31510"/>
<dbReference type="SMART" id="SM00857">
    <property type="entry name" value="Resolvase"/>
    <property type="match status" value="1"/>
</dbReference>
<dbReference type="PANTHER" id="PTHR30461:SF2">
    <property type="entry name" value="SERINE RECOMBINASE PINE-RELATED"/>
    <property type="match status" value="1"/>
</dbReference>
<dbReference type="CDD" id="cd00338">
    <property type="entry name" value="Ser_Recombinase"/>
    <property type="match status" value="1"/>
</dbReference>
<dbReference type="InterPro" id="IPR006118">
    <property type="entry name" value="Recombinase_CS"/>
</dbReference>
<dbReference type="Proteomes" id="UP000007100">
    <property type="component" value="Chromosome"/>
</dbReference>
<reference evidence="1 2" key="1">
    <citation type="submission" date="2010-12" db="EMBL/GenBank/DDBJ databases">
        <title>Whole genome sequence of Acidiphilium multivorum AIU301.</title>
        <authorList>
            <person name="Narita-Yamada S."/>
            <person name="Nakamura S."/>
            <person name="Ito N."/>
            <person name="Takarada H."/>
            <person name="Katano Y."/>
            <person name="Nakazawa H."/>
            <person name="Hosoyama A."/>
            <person name="Yamada R."/>
            <person name="Fujita N."/>
        </authorList>
    </citation>
    <scope>NUCLEOTIDE SEQUENCE [LARGE SCALE GENOMIC DNA]</scope>
    <source>
        <strain evidence="2">DSM 11245 / JCM 8867 / AIU301</strain>
    </source>
</reference>
<dbReference type="RefSeq" id="WP_013641047.1">
    <property type="nucleotide sequence ID" value="NC_015186.1"/>
</dbReference>
<dbReference type="InterPro" id="IPR006119">
    <property type="entry name" value="Resolv_N"/>
</dbReference>
<dbReference type="GO" id="GO:0000150">
    <property type="term" value="F:DNA strand exchange activity"/>
    <property type="evidence" value="ECO:0007669"/>
    <property type="project" value="InterPro"/>
</dbReference>
<evidence type="ECO:0000313" key="2">
    <source>
        <dbReference type="Proteomes" id="UP000007100"/>
    </source>
</evidence>
<proteinExistence type="predicted"/>
<organism evidence="1 2">
    <name type="scientific">Acidiphilium multivorum (strain DSM 11245 / JCM 8867 / NBRC 100883 / AIU 301)</name>
    <dbReference type="NCBI Taxonomy" id="926570"/>
    <lineage>
        <taxon>Bacteria</taxon>
        <taxon>Pseudomonadati</taxon>
        <taxon>Pseudomonadota</taxon>
        <taxon>Alphaproteobacteria</taxon>
        <taxon>Acetobacterales</taxon>
        <taxon>Acidocellaceae</taxon>
        <taxon>Acidiphilium</taxon>
    </lineage>
</organism>
<name>F0J5V4_ACIMA</name>
<dbReference type="InterPro" id="IPR011109">
    <property type="entry name" value="DNA_bind_recombinase_dom"/>
</dbReference>
<protein>
    <submittedName>
        <fullName evidence="1">Putative recombinase</fullName>
    </submittedName>
</protein>
<gene>
    <name evidence="1" type="ordered locus">ACMV_31510</name>
</gene>
<dbReference type="HOGENOM" id="CLU_010686_0_1_5"/>
<dbReference type="Pfam" id="PF07508">
    <property type="entry name" value="Recombinase"/>
    <property type="match status" value="1"/>
</dbReference>
<sequence>MVERFVAYLRVSTARQGQSGLGLEAQRSAIAGYLSAAARELLDEFVEVESGKNADRPQLAAAFQACRLTGARLLIAKLDRLSRDAGFLLGLEKAGVEFVAVDMPHANRLTIGIMAVVADEERRMISARTKAALAAAKARGTVLGGYRGGPNVDNRLGTAAAMRRADAFAERVGPTIEAMQAQGLSLGAIAEQLNERQIRTARGGRWAAMSVKRVIERRAAH</sequence>
<dbReference type="InterPro" id="IPR036162">
    <property type="entry name" value="Resolvase-like_N_sf"/>
</dbReference>
<dbReference type="GO" id="GO:0003677">
    <property type="term" value="F:DNA binding"/>
    <property type="evidence" value="ECO:0007669"/>
    <property type="project" value="InterPro"/>
</dbReference>
<dbReference type="PANTHER" id="PTHR30461">
    <property type="entry name" value="DNA-INVERTASE FROM LAMBDOID PROPHAGE"/>
    <property type="match status" value="1"/>
</dbReference>
<dbReference type="Pfam" id="PF00239">
    <property type="entry name" value="Resolvase"/>
    <property type="match status" value="1"/>
</dbReference>
<dbReference type="SUPFAM" id="SSF53041">
    <property type="entry name" value="Resolvase-like"/>
    <property type="match status" value="1"/>
</dbReference>
<dbReference type="AlphaFoldDB" id="F0J5V4"/>
<evidence type="ECO:0000313" key="1">
    <source>
        <dbReference type="EMBL" id="BAJ82498.1"/>
    </source>
</evidence>
<dbReference type="EMBL" id="AP012035">
    <property type="protein sequence ID" value="BAJ82498.1"/>
    <property type="molecule type" value="Genomic_DNA"/>
</dbReference>
<dbReference type="PROSITE" id="PS51736">
    <property type="entry name" value="RECOMBINASES_3"/>
    <property type="match status" value="1"/>
</dbReference>
<keyword evidence="2" id="KW-1185">Reference proteome</keyword>
<dbReference type="PROSITE" id="PS00397">
    <property type="entry name" value="RECOMBINASES_1"/>
    <property type="match status" value="1"/>
</dbReference>